<dbReference type="PANTHER" id="PTHR33231:SF1">
    <property type="entry name" value="30S RIBOSOMAL PROTEIN"/>
    <property type="match status" value="1"/>
</dbReference>
<dbReference type="GO" id="GO:0043024">
    <property type="term" value="F:ribosomal small subunit binding"/>
    <property type="evidence" value="ECO:0007669"/>
    <property type="project" value="TreeGrafter"/>
</dbReference>
<keyword evidence="1" id="KW-0810">Translation regulation</keyword>
<dbReference type="Pfam" id="PF02482">
    <property type="entry name" value="Ribosomal_S30AE"/>
    <property type="match status" value="1"/>
</dbReference>
<organism evidence="2 3">
    <name type="scientific">Candidatus Vogelbacteria bacterium CG10_big_fil_rev_8_21_14_0_10_45_14</name>
    <dbReference type="NCBI Taxonomy" id="1975042"/>
    <lineage>
        <taxon>Bacteria</taxon>
        <taxon>Candidatus Vogeliibacteriota</taxon>
    </lineage>
</organism>
<dbReference type="EMBL" id="PCYL01000015">
    <property type="protein sequence ID" value="PIR47002.1"/>
    <property type="molecule type" value="Genomic_DNA"/>
</dbReference>
<evidence type="ECO:0000256" key="1">
    <source>
        <dbReference type="ARBA" id="ARBA00022845"/>
    </source>
</evidence>
<gene>
    <name evidence="2" type="primary">raiA</name>
    <name evidence="2" type="ORF">COV07_01320</name>
</gene>
<dbReference type="NCBIfam" id="TIGR00741">
    <property type="entry name" value="yfiA"/>
    <property type="match status" value="1"/>
</dbReference>
<dbReference type="InterPro" id="IPR050574">
    <property type="entry name" value="HPF/YfiA_ribosome-assoc"/>
</dbReference>
<comment type="caution">
    <text evidence="2">The sequence shown here is derived from an EMBL/GenBank/DDBJ whole genome shotgun (WGS) entry which is preliminary data.</text>
</comment>
<proteinExistence type="predicted"/>
<reference evidence="2 3" key="1">
    <citation type="submission" date="2017-09" db="EMBL/GenBank/DDBJ databases">
        <title>Depth-based differentiation of microbial function through sediment-hosted aquifers and enrichment of novel symbionts in the deep terrestrial subsurface.</title>
        <authorList>
            <person name="Probst A.J."/>
            <person name="Ladd B."/>
            <person name="Jarett J.K."/>
            <person name="Geller-Mcgrath D.E."/>
            <person name="Sieber C.M."/>
            <person name="Emerson J.B."/>
            <person name="Anantharaman K."/>
            <person name="Thomas B.C."/>
            <person name="Malmstrom R."/>
            <person name="Stieglmeier M."/>
            <person name="Klingl A."/>
            <person name="Woyke T."/>
            <person name="Ryan C.M."/>
            <person name="Banfield J.F."/>
        </authorList>
    </citation>
    <scope>NUCLEOTIDE SEQUENCE [LARGE SCALE GENOMIC DNA]</scope>
    <source>
        <strain evidence="2">CG10_big_fil_rev_8_21_14_0_10_45_14</strain>
    </source>
</reference>
<dbReference type="GO" id="GO:0045900">
    <property type="term" value="P:negative regulation of translational elongation"/>
    <property type="evidence" value="ECO:0007669"/>
    <property type="project" value="TreeGrafter"/>
</dbReference>
<protein>
    <submittedName>
        <fullName evidence="2">Ribosomal subunit interface protein</fullName>
    </submittedName>
</protein>
<evidence type="ECO:0000313" key="3">
    <source>
        <dbReference type="Proteomes" id="UP000230833"/>
    </source>
</evidence>
<dbReference type="GO" id="GO:0022627">
    <property type="term" value="C:cytosolic small ribosomal subunit"/>
    <property type="evidence" value="ECO:0007669"/>
    <property type="project" value="TreeGrafter"/>
</dbReference>
<dbReference type="Proteomes" id="UP000230833">
    <property type="component" value="Unassembled WGS sequence"/>
</dbReference>
<sequence length="121" mass="13658">MNVNIVATNIELTEAIKAYVLKKLKSVERLLDTTKDKEIKTKVELGKVTKRQSKGIIFAVEVHMSHRKNEFTASAKASDLYAAIDIVKDELMREIKSVKGKKEAEAKKGASKIKKIMREEI</sequence>
<dbReference type="PANTHER" id="PTHR33231">
    <property type="entry name" value="30S RIBOSOMAL PROTEIN"/>
    <property type="match status" value="1"/>
</dbReference>
<dbReference type="InterPro" id="IPR036567">
    <property type="entry name" value="RHF-like"/>
</dbReference>
<dbReference type="AlphaFoldDB" id="A0A2H0RKC2"/>
<evidence type="ECO:0000313" key="2">
    <source>
        <dbReference type="EMBL" id="PIR47002.1"/>
    </source>
</evidence>
<name>A0A2H0RKC2_9BACT</name>
<dbReference type="Gene3D" id="3.30.160.100">
    <property type="entry name" value="Ribosome hibernation promotion factor-like"/>
    <property type="match status" value="1"/>
</dbReference>
<dbReference type="InterPro" id="IPR003489">
    <property type="entry name" value="RHF/RaiA"/>
</dbReference>
<dbReference type="SUPFAM" id="SSF69754">
    <property type="entry name" value="Ribosome binding protein Y (YfiA homologue)"/>
    <property type="match status" value="1"/>
</dbReference>
<accession>A0A2H0RKC2</accession>